<evidence type="ECO:0000313" key="4">
    <source>
        <dbReference type="EMBL" id="KAB4449699.1"/>
    </source>
</evidence>
<dbReference type="EMBL" id="WCSY01000030">
    <property type="protein sequence ID" value="KAB4306354.1"/>
    <property type="molecule type" value="Genomic_DNA"/>
</dbReference>
<proteinExistence type="predicted"/>
<dbReference type="InterPro" id="IPR011990">
    <property type="entry name" value="TPR-like_helical_dom_sf"/>
</dbReference>
<reference evidence="6" key="3">
    <citation type="submission" date="2021-02" db="EMBL/GenBank/DDBJ databases">
        <title>Infant gut strain persistence is associated with maternal origin, phylogeny, and functional potential including surface adhesion and iron acquisition.</title>
        <authorList>
            <person name="Lou Y.C."/>
        </authorList>
    </citation>
    <scope>NUCLEOTIDE SEQUENCE</scope>
    <source>
        <strain evidence="6">L3_082_243G1_dasL3_082_243G1_maxbin2.maxbin.015s ta_sub</strain>
    </source>
</reference>
<evidence type="ECO:0000313" key="7">
    <source>
        <dbReference type="EMBL" id="MDC2237466.1"/>
    </source>
</evidence>
<evidence type="ECO:0000313" key="9">
    <source>
        <dbReference type="Proteomes" id="UP000284785"/>
    </source>
</evidence>
<dbReference type="GeneID" id="60927761"/>
<dbReference type="Proteomes" id="UP000460317">
    <property type="component" value="Unassembled WGS sequence"/>
</dbReference>
<keyword evidence="2" id="KW-0732">Signal</keyword>
<gene>
    <name evidence="8" type="ORF">DW780_26040</name>
    <name evidence="5" type="ORF">GAN91_22845</name>
    <name evidence="4" type="ORF">GAN93_17785</name>
    <name evidence="3" type="ORF">GAO51_23905</name>
    <name evidence="6" type="ORF">KHY35_06940</name>
    <name evidence="7" type="ORF">PO127_17145</name>
</gene>
<dbReference type="EMBL" id="WCRY01000030">
    <property type="protein sequence ID" value="KAB4474590.1"/>
    <property type="molecule type" value="Genomic_DNA"/>
</dbReference>
<dbReference type="SUPFAM" id="SSF48452">
    <property type="entry name" value="TPR-like"/>
    <property type="match status" value="1"/>
</dbReference>
<evidence type="ECO:0000256" key="2">
    <source>
        <dbReference type="SAM" id="SignalP"/>
    </source>
</evidence>
<comment type="caution">
    <text evidence="5">The sequence shown here is derived from an EMBL/GenBank/DDBJ whole genome shotgun (WGS) entry which is preliminary data.</text>
</comment>
<evidence type="ECO:0000313" key="5">
    <source>
        <dbReference type="EMBL" id="KAB4474590.1"/>
    </source>
</evidence>
<dbReference type="Proteomes" id="UP000782901">
    <property type="component" value="Unassembled WGS sequence"/>
</dbReference>
<dbReference type="KEGG" id="btho:Btheta7330_01241"/>
<reference evidence="7" key="4">
    <citation type="submission" date="2022-10" db="EMBL/GenBank/DDBJ databases">
        <title>Human gut microbiome strain richness.</title>
        <authorList>
            <person name="Chen-Liaw A."/>
        </authorList>
    </citation>
    <scope>NUCLEOTIDE SEQUENCE</scope>
    <source>
        <strain evidence="7">1001283st1_A3_1001283B150304_161114</strain>
    </source>
</reference>
<dbReference type="Proteomes" id="UP000436858">
    <property type="component" value="Unassembled WGS sequence"/>
</dbReference>
<dbReference type="Gene3D" id="1.25.40.390">
    <property type="match status" value="2"/>
</dbReference>
<dbReference type="Proteomes" id="UP000284785">
    <property type="component" value="Unassembled WGS sequence"/>
</dbReference>
<evidence type="ECO:0000313" key="3">
    <source>
        <dbReference type="EMBL" id="KAB4306354.1"/>
    </source>
</evidence>
<keyword evidence="5" id="KW-0449">Lipoprotein</keyword>
<dbReference type="RefSeq" id="WP_008767770.1">
    <property type="nucleotide sequence ID" value="NZ_BAABXH010000001.1"/>
</dbReference>
<accession>C6IRH0</accession>
<evidence type="ECO:0000313" key="6">
    <source>
        <dbReference type="EMBL" id="MBS5410438.1"/>
    </source>
</evidence>
<dbReference type="PROSITE" id="PS51257">
    <property type="entry name" value="PROKAR_LIPOPROTEIN"/>
    <property type="match status" value="1"/>
</dbReference>
<dbReference type="EMBL" id="JAGZEE010000008">
    <property type="protein sequence ID" value="MBS5410438.1"/>
    <property type="molecule type" value="Genomic_DNA"/>
</dbReference>
<sequence length="668" mass="77165">MKLKNKILPLLLLASTAVGCTDGFETINSDPNKLYEVNLQSIFPGTVYKTMNAISELNNNRMWSYSRYITNVAFQTPWNERGDGFYRKFYVEILRDLEELAKAYDDGSLPNSLAVVKTWKAFTYYQLLSLYGPVGLSHAGMDGGTDKRIFDYDSEADAYYSILGWLDQAVDEFDESSTDKILKDPVYNGDVQKWRKLANTLRLEIAMNIQNISEEKAREYAAKSMGHEEWLFSSLDDAFAPKYGTVIDKDCSWYYTRLYKEEIQTKANWGLIPSMNEYFAIYLFSYNDPRMETYFDGSNVYWPERQPYRMTDVLTRSHDCDVSGCSASDQQEHLQWMIDGYEVRDSLRVRYSIPYVPTPDNPGARTPFGWRRPIDPTDPNGTREIPDPLSMNEDNRCYINPRYYAMDATMPLLRWADACFLCAEAKVKFDLGSKDAQTYYEEGIRASFEENGLSASAAAYMAQEGIAWGTSHKGFYDTRKLMTADINGADGKDGQLEQIYKQRWFADFLDGMSAWRMERRTRALNLPPLFLNGSQAYEEGGNMYYGWPERLYFPDAERQTNAEAYYRAIDLLQKNSPKPNAARWGDNIFTMLQFAKPVPNQEEMIAGWENSDYVQFNMDFQAKKYGQTYEEFLKNARELTGIKEAEEALDKAYNFLIEATLLVYKVEK</sequence>
<dbReference type="Proteomes" id="UP001217776">
    <property type="component" value="Unassembled WGS sequence"/>
</dbReference>
<protein>
    <submittedName>
        <fullName evidence="5">SusD/RagB family nutrient-binding outer membrane lipoprotein</fullName>
    </submittedName>
</protein>
<dbReference type="EMBL" id="QSJP01000038">
    <property type="protein sequence ID" value="RHD80417.1"/>
    <property type="molecule type" value="Genomic_DNA"/>
</dbReference>
<evidence type="ECO:0000256" key="1">
    <source>
        <dbReference type="SAM" id="MobiDB-lite"/>
    </source>
</evidence>
<evidence type="ECO:0000313" key="8">
    <source>
        <dbReference type="EMBL" id="RHD80417.1"/>
    </source>
</evidence>
<dbReference type="Proteomes" id="UP000440614">
    <property type="component" value="Unassembled WGS sequence"/>
</dbReference>
<feature type="region of interest" description="Disordered" evidence="1">
    <location>
        <begin position="364"/>
        <end position="388"/>
    </location>
</feature>
<dbReference type="InterPro" id="IPR041662">
    <property type="entry name" value="SusD-like_2"/>
</dbReference>
<evidence type="ECO:0000313" key="11">
    <source>
        <dbReference type="Proteomes" id="UP000440614"/>
    </source>
</evidence>
<name>A0A0P0F7W5_BACT4</name>
<evidence type="ECO:0000313" key="10">
    <source>
        <dbReference type="Proteomes" id="UP000436858"/>
    </source>
</evidence>
<dbReference type="EMBL" id="JAQNVG010000030">
    <property type="protein sequence ID" value="MDC2237466.1"/>
    <property type="molecule type" value="Genomic_DNA"/>
</dbReference>
<dbReference type="InterPro" id="IPR024302">
    <property type="entry name" value="SusD-like"/>
</dbReference>
<organism evidence="5 10">
    <name type="scientific">Bacteroides thetaiotaomicron</name>
    <dbReference type="NCBI Taxonomy" id="818"/>
    <lineage>
        <taxon>Bacteria</taxon>
        <taxon>Pseudomonadati</taxon>
        <taxon>Bacteroidota</taxon>
        <taxon>Bacteroidia</taxon>
        <taxon>Bacteroidales</taxon>
        <taxon>Bacteroidaceae</taxon>
        <taxon>Bacteroides</taxon>
    </lineage>
</organism>
<evidence type="ECO:0000313" key="12">
    <source>
        <dbReference type="Proteomes" id="UP000460317"/>
    </source>
</evidence>
<reference evidence="8 9" key="1">
    <citation type="submission" date="2018-08" db="EMBL/GenBank/DDBJ databases">
        <title>A genome reference for cultivated species of the human gut microbiota.</title>
        <authorList>
            <person name="Zou Y."/>
            <person name="Xue W."/>
            <person name="Luo G."/>
        </authorList>
    </citation>
    <scope>NUCLEOTIDE SEQUENCE [LARGE SCALE GENOMIC DNA]</scope>
    <source>
        <strain evidence="8 9">AM30-26</strain>
    </source>
</reference>
<reference evidence="10 11" key="2">
    <citation type="journal article" date="2019" name="Nat. Med.">
        <title>A library of human gut bacterial isolates paired with longitudinal multiomics data enables mechanistic microbiome research.</title>
        <authorList>
            <person name="Poyet M."/>
            <person name="Groussin M."/>
            <person name="Gibbons S.M."/>
            <person name="Avila-Pacheco J."/>
            <person name="Jiang X."/>
            <person name="Kearney S.M."/>
            <person name="Perrotta A.R."/>
            <person name="Berdy B."/>
            <person name="Zhao S."/>
            <person name="Lieberman T.D."/>
            <person name="Swanson P.K."/>
            <person name="Smith M."/>
            <person name="Roesemann S."/>
            <person name="Alexander J.E."/>
            <person name="Rich S.A."/>
            <person name="Livny J."/>
            <person name="Vlamakis H."/>
            <person name="Clish C."/>
            <person name="Bullock K."/>
            <person name="Deik A."/>
            <person name="Scott J."/>
            <person name="Pierce K.A."/>
            <person name="Xavier R.J."/>
            <person name="Alm E.J."/>
        </authorList>
    </citation>
    <scope>NUCLEOTIDE SEQUENCE [LARGE SCALE GENOMIC DNA]</scope>
    <source>
        <strain evidence="5 10">BIOML-A162</strain>
        <strain evidence="4 12">BIOML-A165</strain>
        <strain evidence="3 11">BIOML-A188</strain>
    </source>
</reference>
<dbReference type="AlphaFoldDB" id="A0A0P0F7W5"/>
<accession>A0A0P0F7W5</accession>
<dbReference type="Pfam" id="PF12771">
    <property type="entry name" value="SusD-like_2"/>
    <property type="match status" value="1"/>
</dbReference>
<dbReference type="EMBL" id="WCSB01000019">
    <property type="protein sequence ID" value="KAB4449699.1"/>
    <property type="molecule type" value="Genomic_DNA"/>
</dbReference>
<dbReference type="Pfam" id="PF12741">
    <property type="entry name" value="SusD-like"/>
    <property type="match status" value="1"/>
</dbReference>
<feature type="chain" id="PRO_5002966980" evidence="2">
    <location>
        <begin position="21"/>
        <end position="668"/>
    </location>
</feature>
<feature type="signal peptide" evidence="2">
    <location>
        <begin position="1"/>
        <end position="20"/>
    </location>
</feature>